<dbReference type="Proteomes" id="UP001187192">
    <property type="component" value="Unassembled WGS sequence"/>
</dbReference>
<dbReference type="InterPro" id="IPR047117">
    <property type="entry name" value="PERK1-13-like"/>
</dbReference>
<accession>A0AA87ZPR3</accession>
<evidence type="ECO:0000256" key="3">
    <source>
        <dbReference type="ARBA" id="ARBA00022475"/>
    </source>
</evidence>
<dbReference type="InterPro" id="IPR017441">
    <property type="entry name" value="Protein_kinase_ATP_BS"/>
</dbReference>
<evidence type="ECO:0000256" key="12">
    <source>
        <dbReference type="ARBA" id="ARBA00047899"/>
    </source>
</evidence>
<keyword evidence="4 15" id="KW-0723">Serine/threonine-protein kinase</keyword>
<dbReference type="SUPFAM" id="SSF56112">
    <property type="entry name" value="Protein kinase-like (PK-like)"/>
    <property type="match status" value="1"/>
</dbReference>
<dbReference type="InterPro" id="IPR011009">
    <property type="entry name" value="Kinase-like_dom_sf"/>
</dbReference>
<gene>
    <name evidence="18" type="ORF">TIFTF001_006642</name>
</gene>
<evidence type="ECO:0000256" key="7">
    <source>
        <dbReference type="ARBA" id="ARBA00022741"/>
    </source>
</evidence>
<comment type="similarity">
    <text evidence="15">Belongs to the protein kinase superfamily.</text>
</comment>
<keyword evidence="6" id="KW-0812">Transmembrane</keyword>
<evidence type="ECO:0000256" key="11">
    <source>
        <dbReference type="ARBA" id="ARBA00023136"/>
    </source>
</evidence>
<evidence type="ECO:0000256" key="10">
    <source>
        <dbReference type="ARBA" id="ARBA00022989"/>
    </source>
</evidence>
<keyword evidence="5" id="KW-0808">Transferase</keyword>
<dbReference type="SMART" id="SM00220">
    <property type="entry name" value="S_TKc"/>
    <property type="match status" value="1"/>
</dbReference>
<proteinExistence type="inferred from homology"/>
<feature type="region of interest" description="Disordered" evidence="16">
    <location>
        <begin position="387"/>
        <end position="426"/>
    </location>
</feature>
<keyword evidence="19" id="KW-1185">Reference proteome</keyword>
<dbReference type="GO" id="GO:0004674">
    <property type="term" value="F:protein serine/threonine kinase activity"/>
    <property type="evidence" value="ECO:0007669"/>
    <property type="project" value="UniProtKB-KW"/>
</dbReference>
<dbReference type="EMBL" id="BTGU01000006">
    <property type="protein sequence ID" value="GMN37220.1"/>
    <property type="molecule type" value="Genomic_DNA"/>
</dbReference>
<evidence type="ECO:0000256" key="14">
    <source>
        <dbReference type="PROSITE-ProRule" id="PRU10141"/>
    </source>
</evidence>
<feature type="compositionally biased region" description="Polar residues" evidence="16">
    <location>
        <begin position="395"/>
        <end position="406"/>
    </location>
</feature>
<dbReference type="PROSITE" id="PS50011">
    <property type="entry name" value="PROTEIN_KINASE_DOM"/>
    <property type="match status" value="1"/>
</dbReference>
<name>A0AA87ZPR3_FICCA</name>
<dbReference type="PROSITE" id="PS00108">
    <property type="entry name" value="PROTEIN_KINASE_ST"/>
    <property type="match status" value="1"/>
</dbReference>
<organism evidence="18 19">
    <name type="scientific">Ficus carica</name>
    <name type="common">Common fig</name>
    <dbReference type="NCBI Taxonomy" id="3494"/>
    <lineage>
        <taxon>Eukaryota</taxon>
        <taxon>Viridiplantae</taxon>
        <taxon>Streptophyta</taxon>
        <taxon>Embryophyta</taxon>
        <taxon>Tracheophyta</taxon>
        <taxon>Spermatophyta</taxon>
        <taxon>Magnoliopsida</taxon>
        <taxon>eudicotyledons</taxon>
        <taxon>Gunneridae</taxon>
        <taxon>Pentapetalae</taxon>
        <taxon>rosids</taxon>
        <taxon>fabids</taxon>
        <taxon>Rosales</taxon>
        <taxon>Moraceae</taxon>
        <taxon>Ficeae</taxon>
        <taxon>Ficus</taxon>
    </lineage>
</organism>
<evidence type="ECO:0000256" key="9">
    <source>
        <dbReference type="ARBA" id="ARBA00022840"/>
    </source>
</evidence>
<keyword evidence="7 14" id="KW-0547">Nucleotide-binding</keyword>
<dbReference type="InterPro" id="IPR000719">
    <property type="entry name" value="Prot_kinase_dom"/>
</dbReference>
<dbReference type="FunFam" id="3.30.200.20:FF:000212">
    <property type="entry name" value="Proline-rich receptor-like protein kinase PERK8"/>
    <property type="match status" value="1"/>
</dbReference>
<dbReference type="PANTHER" id="PTHR47982:SF33">
    <property type="entry name" value="PROLINE-RICH RECEPTOR-LIKE PROTEIN KINASE PERK15"/>
    <property type="match status" value="1"/>
</dbReference>
<dbReference type="GO" id="GO:0005524">
    <property type="term" value="F:ATP binding"/>
    <property type="evidence" value="ECO:0007669"/>
    <property type="project" value="UniProtKB-UniRule"/>
</dbReference>
<comment type="subcellular location">
    <subcellularLocation>
        <location evidence="1">Cell membrane</location>
        <topology evidence="1">Single-pass membrane protein</topology>
    </subcellularLocation>
</comment>
<comment type="catalytic activity">
    <reaction evidence="13">
        <text>L-seryl-[protein] + ATP = O-phospho-L-seryl-[protein] + ADP + H(+)</text>
        <dbReference type="Rhea" id="RHEA:17989"/>
        <dbReference type="Rhea" id="RHEA-COMP:9863"/>
        <dbReference type="Rhea" id="RHEA-COMP:11604"/>
        <dbReference type="ChEBI" id="CHEBI:15378"/>
        <dbReference type="ChEBI" id="CHEBI:29999"/>
        <dbReference type="ChEBI" id="CHEBI:30616"/>
        <dbReference type="ChEBI" id="CHEBI:83421"/>
        <dbReference type="ChEBI" id="CHEBI:456216"/>
        <dbReference type="EC" id="2.7.11.1"/>
    </reaction>
</comment>
<evidence type="ECO:0000256" key="16">
    <source>
        <dbReference type="SAM" id="MobiDB-lite"/>
    </source>
</evidence>
<evidence type="ECO:0000256" key="6">
    <source>
        <dbReference type="ARBA" id="ARBA00022692"/>
    </source>
</evidence>
<keyword evidence="9 14" id="KW-0067">ATP-binding</keyword>
<evidence type="ECO:0000256" key="8">
    <source>
        <dbReference type="ARBA" id="ARBA00022777"/>
    </source>
</evidence>
<feature type="domain" description="Protein kinase" evidence="17">
    <location>
        <begin position="95"/>
        <end position="349"/>
    </location>
</feature>
<dbReference type="Pfam" id="PF07714">
    <property type="entry name" value="PK_Tyr_Ser-Thr"/>
    <property type="match status" value="1"/>
</dbReference>
<dbReference type="FunFam" id="1.10.510.10:FF:000173">
    <property type="entry name" value="proline-rich receptor-like protein kinase PERK8"/>
    <property type="match status" value="1"/>
</dbReference>
<comment type="catalytic activity">
    <reaction evidence="12">
        <text>L-threonyl-[protein] + ATP = O-phospho-L-threonyl-[protein] + ADP + H(+)</text>
        <dbReference type="Rhea" id="RHEA:46608"/>
        <dbReference type="Rhea" id="RHEA-COMP:11060"/>
        <dbReference type="Rhea" id="RHEA-COMP:11605"/>
        <dbReference type="ChEBI" id="CHEBI:15378"/>
        <dbReference type="ChEBI" id="CHEBI:30013"/>
        <dbReference type="ChEBI" id="CHEBI:30616"/>
        <dbReference type="ChEBI" id="CHEBI:61977"/>
        <dbReference type="ChEBI" id="CHEBI:456216"/>
        <dbReference type="EC" id="2.7.11.1"/>
    </reaction>
</comment>
<dbReference type="EC" id="2.7.11.1" evidence="2"/>
<evidence type="ECO:0000256" key="1">
    <source>
        <dbReference type="ARBA" id="ARBA00004162"/>
    </source>
</evidence>
<evidence type="ECO:0000256" key="15">
    <source>
        <dbReference type="RuleBase" id="RU000304"/>
    </source>
</evidence>
<evidence type="ECO:0000256" key="13">
    <source>
        <dbReference type="ARBA" id="ARBA00048679"/>
    </source>
</evidence>
<keyword evidence="10" id="KW-1133">Transmembrane helix</keyword>
<evidence type="ECO:0000313" key="19">
    <source>
        <dbReference type="Proteomes" id="UP001187192"/>
    </source>
</evidence>
<keyword evidence="3" id="KW-1003">Cell membrane</keyword>
<feature type="region of interest" description="Disordered" evidence="16">
    <location>
        <begin position="1"/>
        <end position="75"/>
    </location>
</feature>
<feature type="binding site" evidence="14">
    <location>
        <position position="123"/>
    </location>
    <ligand>
        <name>ATP</name>
        <dbReference type="ChEBI" id="CHEBI:30616"/>
    </ligand>
</feature>
<dbReference type="AlphaFoldDB" id="A0AA87ZPR3"/>
<dbReference type="Gene3D" id="3.30.200.20">
    <property type="entry name" value="Phosphorylase Kinase, domain 1"/>
    <property type="match status" value="1"/>
</dbReference>
<evidence type="ECO:0000256" key="2">
    <source>
        <dbReference type="ARBA" id="ARBA00012513"/>
    </source>
</evidence>
<evidence type="ECO:0000313" key="18">
    <source>
        <dbReference type="EMBL" id="GMN37220.1"/>
    </source>
</evidence>
<dbReference type="InterPro" id="IPR008271">
    <property type="entry name" value="Ser/Thr_kinase_AS"/>
</dbReference>
<dbReference type="CDD" id="cd14066">
    <property type="entry name" value="STKc_IRAK"/>
    <property type="match status" value="1"/>
</dbReference>
<protein>
    <recommendedName>
        <fullName evidence="2">non-specific serine/threonine protein kinase</fullName>
        <ecNumber evidence="2">2.7.11.1</ecNumber>
    </recommendedName>
</protein>
<evidence type="ECO:0000259" key="17">
    <source>
        <dbReference type="PROSITE" id="PS50011"/>
    </source>
</evidence>
<evidence type="ECO:0000256" key="4">
    <source>
        <dbReference type="ARBA" id="ARBA00022527"/>
    </source>
</evidence>
<dbReference type="GO" id="GO:0005886">
    <property type="term" value="C:plasma membrane"/>
    <property type="evidence" value="ECO:0007669"/>
    <property type="project" value="UniProtKB-SubCell"/>
</dbReference>
<keyword evidence="11" id="KW-0472">Membrane</keyword>
<dbReference type="PROSITE" id="PS00107">
    <property type="entry name" value="PROTEIN_KINASE_ATP"/>
    <property type="match status" value="1"/>
</dbReference>
<dbReference type="PANTHER" id="PTHR47982">
    <property type="entry name" value="PROLINE-RICH RECEPTOR-LIKE PROTEIN KINASE PERK4"/>
    <property type="match status" value="1"/>
</dbReference>
<feature type="compositionally biased region" description="Low complexity" evidence="16">
    <location>
        <begin position="407"/>
        <end position="416"/>
    </location>
</feature>
<keyword evidence="8" id="KW-0418">Kinase</keyword>
<reference evidence="18" key="1">
    <citation type="submission" date="2023-07" db="EMBL/GenBank/DDBJ databases">
        <title>draft genome sequence of fig (Ficus carica).</title>
        <authorList>
            <person name="Takahashi T."/>
            <person name="Nishimura K."/>
        </authorList>
    </citation>
    <scope>NUCLEOTIDE SEQUENCE</scope>
</reference>
<sequence length="426" mass="46923">MFVIESLDIHSDGPSASGGLPHKLQNNRPPDDVKVAMNPIPSHPAGFISSYPPPLSRNGSGSEKPPPPPQSPGIALGLSQSAFTYEDLAQATDNFSTSNLLGEGGFGYVHKGVLPNGKTVAIKQQKAESRQGDREFQAEVEVIGRIHHRNLVSLVGYCISRARRMLVYKFVPNNTIEFHLHRAERPAMKWPTRMKIALGSAKGLAYLHEDCQPKIIHRDIKATNILLDHAFEAKVADFGLAKSAAVMNYLAPEYASSGKLTEKSDVFSFGVVLLELITGPRPIDKINSFADDSMVEWGNFNGLVDPRLENDYNHSEVTRMIACAAACVRHSARLRPRMSQILRALEGVIPLQDLNERIKPALGSQDHNANQYSEDWKIFRKLARESQEHGISECSGPSTDSIGQLHTSTSTTSESRQTTEEIEPEK</sequence>
<evidence type="ECO:0000256" key="5">
    <source>
        <dbReference type="ARBA" id="ARBA00022679"/>
    </source>
</evidence>
<comment type="caution">
    <text evidence="18">The sequence shown here is derived from an EMBL/GenBank/DDBJ whole genome shotgun (WGS) entry which is preliminary data.</text>
</comment>
<dbReference type="InterPro" id="IPR001245">
    <property type="entry name" value="Ser-Thr/Tyr_kinase_cat_dom"/>
</dbReference>
<dbReference type="Gene3D" id="1.10.510.10">
    <property type="entry name" value="Transferase(Phosphotransferase) domain 1"/>
    <property type="match status" value="1"/>
</dbReference>